<evidence type="ECO:0000256" key="7">
    <source>
        <dbReference type="SAM" id="MobiDB-lite"/>
    </source>
</evidence>
<evidence type="ECO:0000256" key="2">
    <source>
        <dbReference type="ARBA" id="ARBA00022737"/>
    </source>
</evidence>
<dbReference type="InterPro" id="IPR036875">
    <property type="entry name" value="Znf_CCHC_sf"/>
</dbReference>
<keyword evidence="4" id="KW-0862">Zinc</keyword>
<evidence type="ECO:0000256" key="3">
    <source>
        <dbReference type="ARBA" id="ARBA00022771"/>
    </source>
</evidence>
<name>A0ABN9TGG0_9DINO</name>
<proteinExistence type="predicted"/>
<feature type="compositionally biased region" description="Polar residues" evidence="7">
    <location>
        <begin position="1011"/>
        <end position="1023"/>
    </location>
</feature>
<dbReference type="SUPFAM" id="SSF57756">
    <property type="entry name" value="Retrovirus zinc finger-like domains"/>
    <property type="match status" value="2"/>
</dbReference>
<feature type="domain" description="CCHC-type" evidence="9">
    <location>
        <begin position="334"/>
        <end position="350"/>
    </location>
</feature>
<keyword evidence="3 5" id="KW-0863">Zinc-finger</keyword>
<feature type="compositionally biased region" description="Basic and acidic residues" evidence="7">
    <location>
        <begin position="2547"/>
        <end position="2562"/>
    </location>
</feature>
<dbReference type="PANTHER" id="PTHR47103">
    <property type="entry name" value="DNA-BINDING PROTEIN"/>
    <property type="match status" value="1"/>
</dbReference>
<dbReference type="InterPro" id="IPR013103">
    <property type="entry name" value="RVT_2"/>
</dbReference>
<feature type="domain" description="CCHC-type" evidence="9">
    <location>
        <begin position="315"/>
        <end position="331"/>
    </location>
</feature>
<evidence type="ECO:0000256" key="6">
    <source>
        <dbReference type="SAM" id="Coils"/>
    </source>
</evidence>
<feature type="domain" description="CCHC-type" evidence="9">
    <location>
        <begin position="1958"/>
        <end position="1971"/>
    </location>
</feature>
<feature type="compositionally biased region" description="Polar residues" evidence="7">
    <location>
        <begin position="2567"/>
        <end position="2576"/>
    </location>
</feature>
<evidence type="ECO:0000256" key="4">
    <source>
        <dbReference type="ARBA" id="ARBA00022833"/>
    </source>
</evidence>
<evidence type="ECO:0000256" key="1">
    <source>
        <dbReference type="ARBA" id="ARBA00022723"/>
    </source>
</evidence>
<dbReference type="PROSITE" id="PS50158">
    <property type="entry name" value="ZF_CCHC"/>
    <property type="match status" value="4"/>
</dbReference>
<keyword evidence="8" id="KW-0812">Transmembrane</keyword>
<evidence type="ECO:0000256" key="5">
    <source>
        <dbReference type="PROSITE-ProRule" id="PRU00047"/>
    </source>
</evidence>
<dbReference type="SMART" id="SM00343">
    <property type="entry name" value="ZnF_C2HC"/>
    <property type="match status" value="5"/>
</dbReference>
<feature type="compositionally biased region" description="Basic and acidic residues" evidence="7">
    <location>
        <begin position="1943"/>
        <end position="1958"/>
    </location>
</feature>
<feature type="compositionally biased region" description="Basic and acidic residues" evidence="7">
    <location>
        <begin position="300"/>
        <end position="325"/>
    </location>
</feature>
<keyword evidence="6" id="KW-0175">Coiled coil</keyword>
<keyword evidence="8" id="KW-0472">Membrane</keyword>
<feature type="compositionally biased region" description="Polar residues" evidence="7">
    <location>
        <begin position="2593"/>
        <end position="2605"/>
    </location>
</feature>
<feature type="transmembrane region" description="Helical" evidence="8">
    <location>
        <begin position="3182"/>
        <end position="3209"/>
    </location>
</feature>
<sequence>MEAALQELQRIVGEQAAQIQRLTERPESQAEDRRLESIVDTKILSRIGVFSGADEEWRQWCFVFESTAGLVDLEQIMTHCENTGETELGKALTILQMVPMNNGAIGWKRLKDEYEPKSGGRLTAMLMGVLKPEWETAIRGGIRAWEAAWKEWEKSVSLYEAQSLERVTEGTRIAVVVRWAPEDVKAVVRQALGAIGQDYNKLAKVVTDYIASGKVYETTGPPHGIQYDGPMPMDVGMVNENGDVGGIFKPPKGYGKQSRKDAGKGRDSDRDTCKNCGKRGHCSRDCWAPGGGAANQTKGKGKDAKGGKGGKERKKCDKCGKPGHEAKECRSHIKCDKCGKMGHKASECRSTPENAEVKRIVNEQDELWVMGAAESVNTINDDSKYVWVSIDSGSDADGCPLGFGHSSDDVEGPAKVELRTATNDEIQDYGERNVGTAFLDETGHEVMATNRFRIGDFSKLVLSCGIRVMRGAAIHLETGNSYMAPPSVNGVQRKIPLTMIGKSFYARCRVLEDHHQDLKLHLHHQNLKLHLHRQDLKSYLHHHHKQALRARLKELRRLGIIDAAIYGTKKQLWERLVKCEHQLDENMKVKEALEERQRRLQEGVDPEVARTLKIPERPDAETVRQHELTHAKFEPWCLECVFGKGDAASHREVQFLTDKEPEVPVVQTDYHFLKDDGEETEDAANRFSTTLAVIDCDTGVPLQLSFPEKGGNHDYTVTSIVSFLRRLGATQLRLRSDGEPSIVSIANAVAAKRLKFDGYKVTVGQTPRYSSQSLGAVGAQQKILQGQTRTIRAAPEKMLGIKIGPGHVLWPWLVRHVGFITEMFHIKSNGRTPHQYATGTRYHGVVLKFAETAMFKHPMSSSGHMTGGRRSRKSKSMWEKGVFLGKTYESDEFLTGTSSGVHLVRTVRRLPEEDQCDLELVAKIVGVPWDRGIGQIGRPKGKRVVILPTAPPEKKQEETEVDETKEEKGVPDPTVERGVAEDGNSYASARSRTGSGYMDDVALPTPRQEAGGSSSSRPAQPTGESEVPEVEMGAVGGVDGFVMGEIDPMPVMDPEMDIDWHEGEYDVDLIKAGKCKDINTMQEFGVFEAVSPDEIDSTWTRLSTKWVYQGKGEEIRCRFVAREFKSMDPEREGLFTPASEPTTGRLIDFKAVKRDQPTVIIDAVNAYFHAEQDRLVAAVPPREWIEAEAIKGNTTRTMWRMKKKLYGERDASRGFSDFMNRTLVSEMEFEQCPDQPCFYRRERDSVDLELHQDDIYATADDSNLQAFTTELSSMVKIKVSKLLKVGAKYQHLKGGRVRVEDGMFLTGNRKYAYKIVELLNLGKAKSSPTPIVTKLLQEDFEHPLNAEETSLYRQCVGIARYMVNYVTEVTFAVHVLSKRLATPTDNDMKRLKHLGRYLLGEAEYYASVTAAAEAIHLQSVMGFLDMDVKIRIRIDSTAGKAVCHRVGVGRIRHLEVRTLWLQAKVRDKKLVVIKQAGETNLADVGTKALTSQRFHWLRAQLGRRPLAGADDMGESTAVRVNIVSDTTSKMARVGAALIALLGSLGSVKADGECDVYGYEKDRKEIALQDTRQETGVHLQGMMLIMVMITSMIVACTVGGCAGWCIGYFMRPSCTSESRQEKEKVELNQRAIKTKKLKVEYRTVSTQSQVTHSWHRERPQRKGLSDTAAACFACGSQDQIQRLTEKPESQAEDRRLESIVVTKILSNIGVFSGADEEWRQWCFVFESTAGLVDLEQIMTHCENTDETELGWATQTERAQLRMKVLYHLLIATTRGKALTILQMVPNNNGAIGWKRLKDEYEPKLGGILTAMLMGVLKPEWETAIRGGIRVWEAAWKEWEKSVSLYEAQPLERATEGTRIAVVVRWAPEDVKAVVRQALGAIGQDYNKLAKVVTDYIASGKVYETTGAPRGIQYDGPMPMDVGMVNENGDVGGIFKPPKGYGKQSRKDAGKGRDSDRDTCKNCGKRGHWSRDCWAPGGGATNQTKGKGKDAKGHEAKDCRSHIKCVKCGKMGQKASECRSKPENAEVKRIANEQDELWVMGVTESVNTTNDDNKYVWVSIDSGSGADGCPLGFGHSSDDVEDPAKVELRTATNDEIQDYGERNVGIAFLDETGHDHHQDLKLHLHHQNLKLHLHHQNLKPRLGIIDAAIYGTKKQLWERLVKCEHQLDEKMKVKEALEERQRRLQEGVDPDVPRTLKIPERPGAETVRQHGLTHAKFEPWCLECVFGKGDAAPHRGVQFLTDKEPEVPVVQTDYHFLKDDGEETEDAVNRFSTTLAVVDCDTGVPLQLSLPEKGGNHDYTVTSIVSFPRRLGATQLRLRSDGEPSIVSIANAVAAKRLKFDGYKVTVEQTPRYSSQSLGAVGAQQKILQGQTRTIRAAPEKMLGIKIGPGHVLWPWLVRHVGFITEMFHIKSNGRTPHQDATGTKYHGVVLKFAETAMFKHPMSSSGHMTGGRRTRKSKPMWEKGVFLGKTYESDEFLMGTSSGVHLVRTVRRLPEEDQCDLELVAKIVGVPWDRGIGQIGRPKGKRVVILPTAPPEKKQEETEVDDTKEEKGVPDPTVERGVAEDGNSYASARSRTGSGYMDDVALPTPRQEAGGSSSSRPAQPTGESEVPEVEMGTVGGVDGFVMDEIDPMPVMDPEMDTDWHEGEYDADLIKAGKCKDINTMQEFGVFEAVSPDEIDSTWTRGYSRRPANHRLAGSYFKAVKRDQPTVIIDAVNAYFHAEQDRLVAVVPPREWIEAEATKGNTTRTMWRMKKKLYGERDASRGFSDFMNRTLVSEMEFEQCPDQPCFYRRERDSVDLELHQDDIYATADDSNLQAFTTELSSKVKIKVSKLLKVGAKYQHLKGGRVRIEDGTFLTGNRKYADKIVELLNLGKAKSSPTPIVTKLLQEDFEHPLNAEETSLYRQCVGIARYMVNYVTEVTFAVHVLSKRLATPTDNDMKRLKHLGRYLLGVRDNALFFPRAGETAGDTIDRKSISCGVLRCGGCTLLEYSRGQCTQALSSGEAEYYASVAAAAEAIHLQSVMGFLDMDVQIRIRIDSSAGKAVCHRVGVGRIRHLEVRTLWLQAKVRDKKLVVIKQAGETNLADVGTKALTSQRFHWLRAQLGRRPLAGADDMEESTAVLVNIVSDTTSKMARVGAALIALLDSLGSVKADGECDVYGYEKDRKEIALQDTRQETGVHLQGMMLIMVMITIMIVACTVGGCAGWCIGYFMRPSCTSESRQEKEKVELNQRAIKTKKLKVEYRTVSTQSQRKGLSDTAAARFACGSQDQVFLDFVHGFLVERSDQPPR</sequence>
<feature type="coiled-coil region" evidence="6">
    <location>
        <begin position="2158"/>
        <end position="2185"/>
    </location>
</feature>
<gene>
    <name evidence="10" type="ORF">PCOR1329_LOCUS38889</name>
</gene>
<feature type="region of interest" description="Disordered" evidence="7">
    <location>
        <begin position="944"/>
        <end position="1031"/>
    </location>
</feature>
<keyword evidence="2" id="KW-0677">Repeat</keyword>
<feature type="region of interest" description="Disordered" evidence="7">
    <location>
        <begin position="292"/>
        <end position="325"/>
    </location>
</feature>
<feature type="compositionally biased region" description="Basic and acidic residues" evidence="7">
    <location>
        <begin position="258"/>
        <end position="273"/>
    </location>
</feature>
<dbReference type="Pfam" id="PF00098">
    <property type="entry name" value="zf-CCHC"/>
    <property type="match status" value="2"/>
</dbReference>
<evidence type="ECO:0000256" key="8">
    <source>
        <dbReference type="SAM" id="Phobius"/>
    </source>
</evidence>
<feature type="domain" description="CCHC-type" evidence="9">
    <location>
        <begin position="273"/>
        <end position="286"/>
    </location>
</feature>
<feature type="region of interest" description="Disordered" evidence="7">
    <location>
        <begin position="2526"/>
        <end position="2614"/>
    </location>
</feature>
<protein>
    <recommendedName>
        <fullName evidence="9">CCHC-type domain-containing protein</fullName>
    </recommendedName>
</protein>
<evidence type="ECO:0000313" key="11">
    <source>
        <dbReference type="Proteomes" id="UP001189429"/>
    </source>
</evidence>
<keyword evidence="11" id="KW-1185">Reference proteome</keyword>
<keyword evidence="8" id="KW-1133">Transmembrane helix</keyword>
<comment type="caution">
    <text evidence="10">The sequence shown here is derived from an EMBL/GenBank/DDBJ whole genome shotgun (WGS) entry which is preliminary data.</text>
</comment>
<dbReference type="Gene3D" id="4.10.60.10">
    <property type="entry name" value="Zinc finger, CCHC-type"/>
    <property type="match status" value="2"/>
</dbReference>
<keyword evidence="1" id="KW-0479">Metal-binding</keyword>
<dbReference type="InterPro" id="IPR001878">
    <property type="entry name" value="Znf_CCHC"/>
</dbReference>
<dbReference type="Proteomes" id="UP001189429">
    <property type="component" value="Unassembled WGS sequence"/>
</dbReference>
<evidence type="ECO:0000313" key="10">
    <source>
        <dbReference type="EMBL" id="CAK0844942.1"/>
    </source>
</evidence>
<feature type="region of interest" description="Disordered" evidence="7">
    <location>
        <begin position="246"/>
        <end position="280"/>
    </location>
</feature>
<dbReference type="Pfam" id="PF07727">
    <property type="entry name" value="RVT_2"/>
    <property type="match status" value="1"/>
</dbReference>
<organism evidence="10 11">
    <name type="scientific">Prorocentrum cordatum</name>
    <dbReference type="NCBI Taxonomy" id="2364126"/>
    <lineage>
        <taxon>Eukaryota</taxon>
        <taxon>Sar</taxon>
        <taxon>Alveolata</taxon>
        <taxon>Dinophyceae</taxon>
        <taxon>Prorocentrales</taxon>
        <taxon>Prorocentraceae</taxon>
        <taxon>Prorocentrum</taxon>
    </lineage>
</organism>
<feature type="region of interest" description="Disordered" evidence="7">
    <location>
        <begin position="1931"/>
        <end position="1964"/>
    </location>
</feature>
<dbReference type="EMBL" id="CAUYUJ010014704">
    <property type="protein sequence ID" value="CAK0844942.1"/>
    <property type="molecule type" value="Genomic_DNA"/>
</dbReference>
<reference evidence="10" key="1">
    <citation type="submission" date="2023-10" db="EMBL/GenBank/DDBJ databases">
        <authorList>
            <person name="Chen Y."/>
            <person name="Shah S."/>
            <person name="Dougan E. K."/>
            <person name="Thang M."/>
            <person name="Chan C."/>
        </authorList>
    </citation>
    <scope>NUCLEOTIDE SEQUENCE [LARGE SCALE GENOMIC DNA]</scope>
</reference>
<feature type="compositionally biased region" description="Basic and acidic residues" evidence="7">
    <location>
        <begin position="965"/>
        <end position="980"/>
    </location>
</feature>
<feature type="region of interest" description="Disordered" evidence="7">
    <location>
        <begin position="1972"/>
        <end position="1991"/>
    </location>
</feature>
<feature type="compositionally biased region" description="Polar residues" evidence="7">
    <location>
        <begin position="985"/>
        <end position="994"/>
    </location>
</feature>
<dbReference type="PANTHER" id="PTHR47103:SF8">
    <property type="entry name" value="DNA-BINDING PROTEIN"/>
    <property type="match status" value="1"/>
</dbReference>
<accession>A0ABN9TGG0</accession>
<evidence type="ECO:0000259" key="9">
    <source>
        <dbReference type="PROSITE" id="PS50158"/>
    </source>
</evidence>